<feature type="compositionally biased region" description="Basic and acidic residues" evidence="2">
    <location>
        <begin position="17"/>
        <end position="31"/>
    </location>
</feature>
<dbReference type="RefSeq" id="XP_010928767.1">
    <property type="nucleotide sequence ID" value="XM_010930465.3"/>
</dbReference>
<dbReference type="PANTHER" id="PTHR47490">
    <property type="entry name" value="PROTEIN BLISTER"/>
    <property type="match status" value="1"/>
</dbReference>
<accession>A0A6I9RLL2</accession>
<feature type="region of interest" description="Disordered" evidence="2">
    <location>
        <begin position="259"/>
        <end position="290"/>
    </location>
</feature>
<feature type="compositionally biased region" description="Polar residues" evidence="2">
    <location>
        <begin position="71"/>
        <end position="92"/>
    </location>
</feature>
<feature type="region of interest" description="Disordered" evidence="2">
    <location>
        <begin position="1"/>
        <end position="112"/>
    </location>
</feature>
<feature type="coiled-coil region" evidence="1">
    <location>
        <begin position="655"/>
        <end position="710"/>
    </location>
</feature>
<evidence type="ECO:0000256" key="2">
    <source>
        <dbReference type="SAM" id="MobiDB-lite"/>
    </source>
</evidence>
<feature type="region of interest" description="Disordered" evidence="2">
    <location>
        <begin position="568"/>
        <end position="599"/>
    </location>
</feature>
<keyword evidence="3" id="KW-1185">Reference proteome</keyword>
<dbReference type="OrthoDB" id="2019993at2759"/>
<organism evidence="3 4">
    <name type="scientific">Elaeis guineensis var. tenera</name>
    <name type="common">Oil palm</name>
    <dbReference type="NCBI Taxonomy" id="51953"/>
    <lineage>
        <taxon>Eukaryota</taxon>
        <taxon>Viridiplantae</taxon>
        <taxon>Streptophyta</taxon>
        <taxon>Embryophyta</taxon>
        <taxon>Tracheophyta</taxon>
        <taxon>Spermatophyta</taxon>
        <taxon>Magnoliopsida</taxon>
        <taxon>Liliopsida</taxon>
        <taxon>Arecaceae</taxon>
        <taxon>Arecoideae</taxon>
        <taxon>Cocoseae</taxon>
        <taxon>Elaeidinae</taxon>
        <taxon>Elaeis</taxon>
    </lineage>
</organism>
<dbReference type="GeneID" id="105050444"/>
<dbReference type="PANTHER" id="PTHR47490:SF2">
    <property type="entry name" value="PROTEIN BLISTER"/>
    <property type="match status" value="1"/>
</dbReference>
<feature type="compositionally biased region" description="Polar residues" evidence="2">
    <location>
        <begin position="274"/>
        <end position="290"/>
    </location>
</feature>
<dbReference type="FunCoup" id="A0A6I9RLL2">
    <property type="interactions" value="3089"/>
</dbReference>
<proteinExistence type="predicted"/>
<gene>
    <name evidence="4" type="primary">LOC105050444</name>
</gene>
<evidence type="ECO:0000256" key="1">
    <source>
        <dbReference type="SAM" id="Coils"/>
    </source>
</evidence>
<protein>
    <submittedName>
        <fullName evidence="4">Protein BLISTER isoform X1</fullName>
    </submittedName>
</protein>
<feature type="compositionally biased region" description="Low complexity" evidence="2">
    <location>
        <begin position="340"/>
        <end position="352"/>
    </location>
</feature>
<dbReference type="Proteomes" id="UP000504607">
    <property type="component" value="Chromosome 1"/>
</dbReference>
<dbReference type="KEGG" id="egu:105050444"/>
<keyword evidence="1" id="KW-0175">Coiled coil</keyword>
<name>A0A6I9RLL2_ELAGV</name>
<feature type="region of interest" description="Disordered" evidence="2">
    <location>
        <begin position="310"/>
        <end position="353"/>
    </location>
</feature>
<dbReference type="InterPro" id="IPR044194">
    <property type="entry name" value="BLISTER"/>
</dbReference>
<evidence type="ECO:0000313" key="3">
    <source>
        <dbReference type="Proteomes" id="UP000504607"/>
    </source>
</evidence>
<dbReference type="GO" id="GO:0040008">
    <property type="term" value="P:regulation of growth"/>
    <property type="evidence" value="ECO:0007669"/>
    <property type="project" value="InterPro"/>
</dbReference>
<feature type="compositionally biased region" description="Polar residues" evidence="2">
    <location>
        <begin position="326"/>
        <end position="339"/>
    </location>
</feature>
<feature type="compositionally biased region" description="Low complexity" evidence="2">
    <location>
        <begin position="93"/>
        <end position="112"/>
    </location>
</feature>
<feature type="compositionally biased region" description="Basic and acidic residues" evidence="2">
    <location>
        <begin position="49"/>
        <end position="64"/>
    </location>
</feature>
<evidence type="ECO:0000313" key="4">
    <source>
        <dbReference type="RefSeq" id="XP_010928767.1"/>
    </source>
</evidence>
<feature type="compositionally biased region" description="Basic and acidic residues" evidence="2">
    <location>
        <begin position="571"/>
        <end position="590"/>
    </location>
</feature>
<reference evidence="4" key="1">
    <citation type="submission" date="2025-08" db="UniProtKB">
        <authorList>
            <consortium name="RefSeq"/>
        </authorList>
    </citation>
    <scope>IDENTIFICATION</scope>
</reference>
<dbReference type="AlphaFoldDB" id="A0A6I9RLL2"/>
<sequence length="765" mass="83623">MASAHVLPNSAASSRKGHLEAGKKRLEEFRRQKAAKKAASTGQLQSADVDEHGKHAQNSEHVRDGSVSGRDGTTVTYPSGSVTSHENKTVSPSQSTGAGSANGTSATSSSWLSSNNAFHGDLEQEPVRDEVSKLYGSLGFSQLNNGYYDHFRENGELTRTKSEPTDVITVDQLISLDSLHAKPNIDKKPDPSDFLSTWDWSGLPSTSTDTSGVHKDSFLGVGQPIRGGGMDYHSASGINTGGGQIADAISRHLNVGSAPWHGSEPPSADFHSAFRSSSNQNPFPSSGYGTTFGRSRPSFLDSIGVRRVSSLSHMPDDKPEKANPPSYFSSSNFDSTEVHSSSSQQQLSAALSTIEQSYDSRTMDVNIEKEPSLTSVSKDMPLLEEGVGDHDMQGDHTIPILKKDEDFAALEQHIEDLTQEKFSLQRALDTSRTLAESLAAENSSLTESYNQQGKVISQLKSDMERLKEEIKAQLLALESVKMEYANAQLECNAADERGKILASEVISLEEKALRLRSNELKLEKQLENLNSEITSYRRKVSILKKERQDFQSTINALQEEKKLLQSKLRKASADGKVKDTRKASPSRRDASTSTEDLGAENVNLVAGEATVPEAMLNDSLNALQDISLSVSLPEDGRLNLPDGSDGIPVDQLRMIDNINTLISELALEKEELVRALKIESSNCSELKDLNKDLSQKLEAQTQRLELMTAQRMADENVLAKPVDSHIMHDTIEYADEGDEVVERVLGWIMKLFPGGPAKRRTSKLL</sequence>
<dbReference type="InParanoid" id="A0A6I9RLL2"/>